<feature type="domain" description="Serine aminopeptidase S33" evidence="2">
    <location>
        <begin position="31"/>
        <end position="316"/>
    </location>
</feature>
<dbReference type="AlphaFoldDB" id="A0A8I0AHU4"/>
<dbReference type="SUPFAM" id="SSF53474">
    <property type="entry name" value="alpha/beta-Hydrolases"/>
    <property type="match status" value="1"/>
</dbReference>
<dbReference type="Gene3D" id="3.40.50.1820">
    <property type="entry name" value="alpha/beta hydrolase"/>
    <property type="match status" value="1"/>
</dbReference>
<evidence type="ECO:0000256" key="1">
    <source>
        <dbReference type="SAM" id="Phobius"/>
    </source>
</evidence>
<dbReference type="Proteomes" id="UP000615234">
    <property type="component" value="Unassembled WGS sequence"/>
</dbReference>
<dbReference type="EMBL" id="JACOOX010000005">
    <property type="protein sequence ID" value="MBC5663359.1"/>
    <property type="molecule type" value="Genomic_DNA"/>
</dbReference>
<name>A0A8I0AHU4_9FIRM</name>
<sequence>MKQNVKKKETYIPSSNGRDKLHVIVWIPQGEIKAVLQISHGMIEDMERYDHFARFMAARGILVCGNDHLGHGLTARNKSEMGYMYAYDASKTMAADVHRVTRCVKRAYPNLPYFLMGHSMGSFIARRYMCEYAKDPKYPAKLQKNASIDGFICMGTGGHPKCMLKIGEAVAGVESMLRGEKHRSKLLQVLAFGTYLFGIPRMTIMNGEKRKRTVKDWLSRDYVQVDKYMADPMYDYTFTVKGYKTLFKTLEFIQDEDNLANVPKNMPVLFISGSKDPVGHYGLDVKLLYNKYSRYITDDVKCILYKDARHEVINEINNIQAYYDIYNWIDLHTIGV</sequence>
<keyword evidence="1" id="KW-1133">Transmembrane helix</keyword>
<dbReference type="InterPro" id="IPR029058">
    <property type="entry name" value="AB_hydrolase_fold"/>
</dbReference>
<comment type="caution">
    <text evidence="3">The sequence shown here is derived from an EMBL/GenBank/DDBJ whole genome shotgun (WGS) entry which is preliminary data.</text>
</comment>
<evidence type="ECO:0000313" key="3">
    <source>
        <dbReference type="EMBL" id="MBC5663359.1"/>
    </source>
</evidence>
<dbReference type="InterPro" id="IPR022742">
    <property type="entry name" value="Hydrolase_4"/>
</dbReference>
<feature type="transmembrane region" description="Helical" evidence="1">
    <location>
        <begin position="186"/>
        <end position="204"/>
    </location>
</feature>
<dbReference type="RefSeq" id="WP_117808649.1">
    <property type="nucleotide sequence ID" value="NZ_JACOOX010000005.1"/>
</dbReference>
<dbReference type="PANTHER" id="PTHR11614">
    <property type="entry name" value="PHOSPHOLIPASE-RELATED"/>
    <property type="match status" value="1"/>
</dbReference>
<protein>
    <submittedName>
        <fullName evidence="3">Alpha/beta hydrolase</fullName>
    </submittedName>
</protein>
<dbReference type="GO" id="GO:0016787">
    <property type="term" value="F:hydrolase activity"/>
    <property type="evidence" value="ECO:0007669"/>
    <property type="project" value="UniProtKB-KW"/>
</dbReference>
<evidence type="ECO:0000313" key="4">
    <source>
        <dbReference type="Proteomes" id="UP000615234"/>
    </source>
</evidence>
<gene>
    <name evidence="3" type="ORF">H8S09_10725</name>
</gene>
<keyword evidence="1" id="KW-0812">Transmembrane</keyword>
<keyword evidence="3" id="KW-0378">Hydrolase</keyword>
<dbReference type="Pfam" id="PF12146">
    <property type="entry name" value="Hydrolase_4"/>
    <property type="match status" value="1"/>
</dbReference>
<accession>A0A8I0AHU4</accession>
<keyword evidence="1" id="KW-0472">Membrane</keyword>
<keyword evidence="4" id="KW-1185">Reference proteome</keyword>
<dbReference type="InterPro" id="IPR051044">
    <property type="entry name" value="MAG_DAG_Lipase"/>
</dbReference>
<reference evidence="3 4" key="1">
    <citation type="submission" date="2020-08" db="EMBL/GenBank/DDBJ databases">
        <title>Genome public.</title>
        <authorList>
            <person name="Liu C."/>
            <person name="Sun Q."/>
        </authorList>
    </citation>
    <scope>NUCLEOTIDE SEQUENCE [LARGE SCALE GENOMIC DNA]</scope>
    <source>
        <strain evidence="3 4">NSJ-10</strain>
    </source>
</reference>
<proteinExistence type="predicted"/>
<evidence type="ECO:0000259" key="2">
    <source>
        <dbReference type="Pfam" id="PF12146"/>
    </source>
</evidence>
<organism evidence="3 4">
    <name type="scientific">Coprococcus hominis</name>
    <name type="common">ex Liu et al. 2022</name>
    <dbReference type="NCBI Taxonomy" id="2763039"/>
    <lineage>
        <taxon>Bacteria</taxon>
        <taxon>Bacillati</taxon>
        <taxon>Bacillota</taxon>
        <taxon>Clostridia</taxon>
        <taxon>Lachnospirales</taxon>
        <taxon>Lachnospiraceae</taxon>
        <taxon>Coprococcus</taxon>
    </lineage>
</organism>